<dbReference type="PANTHER" id="PTHR30461">
    <property type="entry name" value="DNA-INVERTASE FROM LAMBDOID PROPHAGE"/>
    <property type="match status" value="1"/>
</dbReference>
<proteinExistence type="predicted"/>
<dbReference type="EMBL" id="BHZC01000001">
    <property type="protein sequence ID" value="GCD35602.1"/>
    <property type="molecule type" value="Genomic_DNA"/>
</dbReference>
<dbReference type="GO" id="GO:0000150">
    <property type="term" value="F:DNA strand exchange activity"/>
    <property type="evidence" value="ECO:0007669"/>
    <property type="project" value="TreeGrafter"/>
</dbReference>
<feature type="domain" description="Recombinase zinc beta ribbon" evidence="4">
    <location>
        <begin position="118"/>
        <end position="173"/>
    </location>
</feature>
<dbReference type="Pfam" id="PF13408">
    <property type="entry name" value="Zn_ribbon_recom"/>
    <property type="match status" value="1"/>
</dbReference>
<evidence type="ECO:0000256" key="2">
    <source>
        <dbReference type="ARBA" id="ARBA00023172"/>
    </source>
</evidence>
<dbReference type="RefSeq" id="WP_125045486.1">
    <property type="nucleotide sequence ID" value="NZ_BHZC01000001.1"/>
</dbReference>
<evidence type="ECO:0000313" key="6">
    <source>
        <dbReference type="Proteomes" id="UP000287830"/>
    </source>
</evidence>
<evidence type="ECO:0000259" key="4">
    <source>
        <dbReference type="Pfam" id="PF13408"/>
    </source>
</evidence>
<dbReference type="GeneID" id="95622265"/>
<dbReference type="InterPro" id="IPR025827">
    <property type="entry name" value="Zn_ribbon_recom_dom"/>
</dbReference>
<evidence type="ECO:0000256" key="3">
    <source>
        <dbReference type="SAM" id="Coils"/>
    </source>
</evidence>
<comment type="caution">
    <text evidence="5">The sequence shown here is derived from an EMBL/GenBank/DDBJ whole genome shotgun (WGS) entry which is preliminary data.</text>
</comment>
<keyword evidence="1" id="KW-0238">DNA-binding</keyword>
<accession>A0A7U9PWR9</accession>
<dbReference type="PANTHER" id="PTHR30461:SF2">
    <property type="entry name" value="SERINE RECOMBINASE PINE-RELATED"/>
    <property type="match status" value="1"/>
</dbReference>
<dbReference type="AlphaFoldDB" id="A0A7U9PWR9"/>
<keyword evidence="2" id="KW-0233">DNA recombination</keyword>
<evidence type="ECO:0000256" key="1">
    <source>
        <dbReference type="ARBA" id="ARBA00023125"/>
    </source>
</evidence>
<name>A0A7U9PWR9_9ACTN</name>
<feature type="coiled-coil region" evidence="3">
    <location>
        <begin position="190"/>
        <end position="252"/>
    </location>
</feature>
<protein>
    <recommendedName>
        <fullName evidence="4">Recombinase zinc beta ribbon domain-containing protein</fullName>
    </recommendedName>
</protein>
<dbReference type="OrthoDB" id="3994622at2"/>
<sequence>MARLSGYVRPGELHQQEAQGLREGASRLLLNEPVGAVVRQLADKGYTNARGNPWAAEAFVRAILNPLMAGLDKNGEPIEDFGETVLTPDEHQRLNALFAKRRGEQTPPREPFDYLLTSGLSECGRCAFHMQGARVNGDADPGYRCPPPKEGRASCGGVRMNANRLEDAVAEQVLADVLRPGTHERLLEVQEDVRAEARRLREHVDGAEERFKELGGLYGRGLLVRSAFLAAQKATKEDLRQARARLRFLEQIADVPISGVTDFVAWWRTAPRASQRALIALEVSKVRVMPSGGGRHADPHERIVIDWRSPAN</sequence>
<keyword evidence="3" id="KW-0175">Coiled coil</keyword>
<dbReference type="GO" id="GO:0003677">
    <property type="term" value="F:DNA binding"/>
    <property type="evidence" value="ECO:0007669"/>
    <property type="project" value="UniProtKB-KW"/>
</dbReference>
<evidence type="ECO:0000313" key="5">
    <source>
        <dbReference type="EMBL" id="GCD35602.1"/>
    </source>
</evidence>
<reference evidence="5 6" key="1">
    <citation type="submission" date="2018-11" db="EMBL/GenBank/DDBJ databases">
        <title>Whole genome sequence of Streptomyces chrestomyceticus NBRC 13444(T).</title>
        <authorList>
            <person name="Komaki H."/>
            <person name="Tamura T."/>
        </authorList>
    </citation>
    <scope>NUCLEOTIDE SEQUENCE [LARGE SCALE GENOMIC DNA]</scope>
    <source>
        <strain evidence="5 6">NBRC 13444</strain>
    </source>
</reference>
<dbReference type="Proteomes" id="UP000287830">
    <property type="component" value="Unassembled WGS sequence"/>
</dbReference>
<gene>
    <name evidence="5" type="ORF">OEIGOIKO_03348</name>
</gene>
<organism evidence="5 6">
    <name type="scientific">Streptomyces chrestomyceticus JCM 4735</name>
    <dbReference type="NCBI Taxonomy" id="1306181"/>
    <lineage>
        <taxon>Bacteria</taxon>
        <taxon>Bacillati</taxon>
        <taxon>Actinomycetota</taxon>
        <taxon>Actinomycetes</taxon>
        <taxon>Kitasatosporales</taxon>
        <taxon>Streptomycetaceae</taxon>
        <taxon>Streptomyces</taxon>
    </lineage>
</organism>
<dbReference type="InterPro" id="IPR050639">
    <property type="entry name" value="SSR_resolvase"/>
</dbReference>